<dbReference type="AlphaFoldDB" id="A0A7J5DDE7"/>
<keyword evidence="5" id="KW-0547">Nucleotide-binding</keyword>
<keyword evidence="6 14" id="KW-0418">Kinase</keyword>
<dbReference type="Gene3D" id="3.30.565.10">
    <property type="entry name" value="Histidine kinase-like ATPase, C-terminal domain"/>
    <property type="match status" value="1"/>
</dbReference>
<sequence length="408" mass="43373">MMPGWSRTPPLLRGPLGRVAEGRQSVKDGAFALVLTVLAFVPTLSQIGAQIGDLPEHPQSPLGIGLTLTQTLPLAVRTRRPALCLVAVGCAFAVHQALGCAATFGSVGLYAALYSVGAHQVSFRRALAAAASAGYAVLTVVLHRLGSPQRVPDYLAFFMVLAGIWLLGSSVRRRRAQEAERRRLDAEVAAAAERAHIARELHDVVTHHVTAMVVQSDAAQFLLTSAPERAADSLTAVSDTGRRALTELRHLLGVLEATGRPASAPASADRAPTLGKVGDLVEQARMSGQPVEFTERGERRVRSLEVELVAYRVVQEALTNAMKHAVGQRTQVLVRHGDEHIEIEVATEGSAPSSAPAPAAREVGRGGGRGLTGLRSRVRMLDGELVAGPLPDGRFRVRALIPVQPTQE</sequence>
<accession>A0A7J5DDE7</accession>
<dbReference type="InterPro" id="IPR036890">
    <property type="entry name" value="HATPase_C_sf"/>
</dbReference>
<feature type="domain" description="DUF7134" evidence="13">
    <location>
        <begin position="21"/>
        <end position="175"/>
    </location>
</feature>
<evidence type="ECO:0000313" key="14">
    <source>
        <dbReference type="EMBL" id="KAB1985930.1"/>
    </source>
</evidence>
<keyword evidence="8" id="KW-0902">Two-component regulatory system</keyword>
<protein>
    <recommendedName>
        <fullName evidence="2">histidine kinase</fullName>
        <ecNumber evidence="2">2.7.13.3</ecNumber>
    </recommendedName>
</protein>
<evidence type="ECO:0000256" key="4">
    <source>
        <dbReference type="ARBA" id="ARBA00022679"/>
    </source>
</evidence>
<dbReference type="InterPro" id="IPR003594">
    <property type="entry name" value="HATPase_dom"/>
</dbReference>
<keyword evidence="10" id="KW-0812">Transmembrane</keyword>
<evidence type="ECO:0000313" key="15">
    <source>
        <dbReference type="Proteomes" id="UP000442990"/>
    </source>
</evidence>
<dbReference type="GO" id="GO:0016020">
    <property type="term" value="C:membrane"/>
    <property type="evidence" value="ECO:0007669"/>
    <property type="project" value="InterPro"/>
</dbReference>
<dbReference type="CDD" id="cd16917">
    <property type="entry name" value="HATPase_UhpB-NarQ-NarX-like"/>
    <property type="match status" value="1"/>
</dbReference>
<dbReference type="EC" id="2.7.13.3" evidence="2"/>
<gene>
    <name evidence="14" type="ORF">F8144_25665</name>
</gene>
<reference evidence="14 15" key="1">
    <citation type="submission" date="2019-09" db="EMBL/GenBank/DDBJ databases">
        <title>Isolation and identification of active actinomycetes.</title>
        <authorList>
            <person name="Yu Z."/>
            <person name="Han C."/>
            <person name="Yu B."/>
        </authorList>
    </citation>
    <scope>NUCLEOTIDE SEQUENCE [LARGE SCALE GENOMIC DNA]</scope>
    <source>
        <strain evidence="14 15">NEAU-H2</strain>
    </source>
</reference>
<dbReference type="PANTHER" id="PTHR24421:SF10">
    <property type="entry name" value="NITRATE_NITRITE SENSOR PROTEIN NARQ"/>
    <property type="match status" value="1"/>
</dbReference>
<dbReference type="GO" id="GO:0000155">
    <property type="term" value="F:phosphorelay sensor kinase activity"/>
    <property type="evidence" value="ECO:0007669"/>
    <property type="project" value="InterPro"/>
</dbReference>
<dbReference type="EMBL" id="WBKG01000023">
    <property type="protein sequence ID" value="KAB1985930.1"/>
    <property type="molecule type" value="Genomic_DNA"/>
</dbReference>
<evidence type="ECO:0000256" key="8">
    <source>
        <dbReference type="ARBA" id="ARBA00023012"/>
    </source>
</evidence>
<evidence type="ECO:0000256" key="3">
    <source>
        <dbReference type="ARBA" id="ARBA00022553"/>
    </source>
</evidence>
<feature type="transmembrane region" description="Helical" evidence="10">
    <location>
        <begin position="30"/>
        <end position="51"/>
    </location>
</feature>
<dbReference type="Pfam" id="PF02518">
    <property type="entry name" value="HATPase_c"/>
    <property type="match status" value="1"/>
</dbReference>
<feature type="transmembrane region" description="Helical" evidence="10">
    <location>
        <begin position="85"/>
        <end position="113"/>
    </location>
</feature>
<feature type="transmembrane region" description="Helical" evidence="10">
    <location>
        <begin position="154"/>
        <end position="171"/>
    </location>
</feature>
<dbReference type="InterPro" id="IPR055558">
    <property type="entry name" value="DUF7134"/>
</dbReference>
<keyword evidence="10" id="KW-0472">Membrane</keyword>
<evidence type="ECO:0000256" key="7">
    <source>
        <dbReference type="ARBA" id="ARBA00022840"/>
    </source>
</evidence>
<dbReference type="GO" id="GO:0005524">
    <property type="term" value="F:ATP binding"/>
    <property type="evidence" value="ECO:0007669"/>
    <property type="project" value="UniProtKB-KW"/>
</dbReference>
<feature type="region of interest" description="Disordered" evidence="9">
    <location>
        <begin position="347"/>
        <end position="373"/>
    </location>
</feature>
<keyword evidence="7" id="KW-0067">ATP-binding</keyword>
<name>A0A7J5DDE7_9ACTN</name>
<dbReference type="Proteomes" id="UP000442990">
    <property type="component" value="Unassembled WGS sequence"/>
</dbReference>
<dbReference type="GO" id="GO:0046983">
    <property type="term" value="F:protein dimerization activity"/>
    <property type="evidence" value="ECO:0007669"/>
    <property type="project" value="InterPro"/>
</dbReference>
<keyword evidence="3" id="KW-0597">Phosphoprotein</keyword>
<feature type="domain" description="Signal transduction histidine kinase subgroup 3 dimerisation and phosphoacceptor" evidence="12">
    <location>
        <begin position="193"/>
        <end position="257"/>
    </location>
</feature>
<keyword evidence="10" id="KW-1133">Transmembrane helix</keyword>
<dbReference type="InterPro" id="IPR011712">
    <property type="entry name" value="Sig_transdc_His_kin_sub3_dim/P"/>
</dbReference>
<feature type="domain" description="Histidine kinase/HSP90-like ATPase" evidence="11">
    <location>
        <begin position="310"/>
        <end position="404"/>
    </location>
</feature>
<evidence type="ECO:0000259" key="12">
    <source>
        <dbReference type="Pfam" id="PF07730"/>
    </source>
</evidence>
<feature type="transmembrane region" description="Helical" evidence="10">
    <location>
        <begin position="125"/>
        <end position="142"/>
    </location>
</feature>
<evidence type="ECO:0000256" key="9">
    <source>
        <dbReference type="SAM" id="MobiDB-lite"/>
    </source>
</evidence>
<evidence type="ECO:0000256" key="10">
    <source>
        <dbReference type="SAM" id="Phobius"/>
    </source>
</evidence>
<evidence type="ECO:0000256" key="5">
    <source>
        <dbReference type="ARBA" id="ARBA00022741"/>
    </source>
</evidence>
<proteinExistence type="predicted"/>
<dbReference type="Pfam" id="PF07730">
    <property type="entry name" value="HisKA_3"/>
    <property type="match status" value="1"/>
</dbReference>
<comment type="caution">
    <text evidence="14">The sequence shown here is derived from an EMBL/GenBank/DDBJ whole genome shotgun (WGS) entry which is preliminary data.</text>
</comment>
<dbReference type="SUPFAM" id="SSF55874">
    <property type="entry name" value="ATPase domain of HSP90 chaperone/DNA topoisomerase II/histidine kinase"/>
    <property type="match status" value="1"/>
</dbReference>
<dbReference type="RefSeq" id="WP_151471856.1">
    <property type="nucleotide sequence ID" value="NZ_WBKG01000023.1"/>
</dbReference>
<dbReference type="Gene3D" id="1.20.5.1930">
    <property type="match status" value="1"/>
</dbReference>
<feature type="compositionally biased region" description="Low complexity" evidence="9">
    <location>
        <begin position="350"/>
        <end position="361"/>
    </location>
</feature>
<dbReference type="PANTHER" id="PTHR24421">
    <property type="entry name" value="NITRATE/NITRITE SENSOR PROTEIN NARX-RELATED"/>
    <property type="match status" value="1"/>
</dbReference>
<keyword evidence="4" id="KW-0808">Transferase</keyword>
<dbReference type="InterPro" id="IPR050482">
    <property type="entry name" value="Sensor_HK_TwoCompSys"/>
</dbReference>
<evidence type="ECO:0000259" key="13">
    <source>
        <dbReference type="Pfam" id="PF23539"/>
    </source>
</evidence>
<organism evidence="14 15">
    <name type="scientific">Streptomyces triticiradicis</name>
    <dbReference type="NCBI Taxonomy" id="2651189"/>
    <lineage>
        <taxon>Bacteria</taxon>
        <taxon>Bacillati</taxon>
        <taxon>Actinomycetota</taxon>
        <taxon>Actinomycetes</taxon>
        <taxon>Kitasatosporales</taxon>
        <taxon>Streptomycetaceae</taxon>
        <taxon>Streptomyces</taxon>
    </lineage>
</organism>
<evidence type="ECO:0000256" key="2">
    <source>
        <dbReference type="ARBA" id="ARBA00012438"/>
    </source>
</evidence>
<evidence type="ECO:0000256" key="6">
    <source>
        <dbReference type="ARBA" id="ARBA00022777"/>
    </source>
</evidence>
<evidence type="ECO:0000256" key="1">
    <source>
        <dbReference type="ARBA" id="ARBA00000085"/>
    </source>
</evidence>
<comment type="catalytic activity">
    <reaction evidence="1">
        <text>ATP + protein L-histidine = ADP + protein N-phospho-L-histidine.</text>
        <dbReference type="EC" id="2.7.13.3"/>
    </reaction>
</comment>
<evidence type="ECO:0000259" key="11">
    <source>
        <dbReference type="Pfam" id="PF02518"/>
    </source>
</evidence>
<dbReference type="Pfam" id="PF23539">
    <property type="entry name" value="DUF7134"/>
    <property type="match status" value="1"/>
</dbReference>
<keyword evidence="15" id="KW-1185">Reference proteome</keyword>